<accession>A0A1Z3HHJ8</accession>
<dbReference type="OrthoDB" id="2617173at2"/>
<protein>
    <submittedName>
        <fullName evidence="1">Uncharacterized protein</fullName>
    </submittedName>
</protein>
<dbReference type="Proteomes" id="UP000191901">
    <property type="component" value="Chromosome"/>
</dbReference>
<gene>
    <name evidence="1" type="ORF">XM38_006790</name>
</gene>
<evidence type="ECO:0000313" key="1">
    <source>
        <dbReference type="EMBL" id="ASC69750.1"/>
    </source>
</evidence>
<name>A0A1Z3HHJ8_9CYAN</name>
<dbReference type="AlphaFoldDB" id="A0A1Z3HHJ8"/>
<dbReference type="RefSeq" id="WP_080809032.1">
    <property type="nucleotide sequence ID" value="NZ_CP021983.2"/>
</dbReference>
<evidence type="ECO:0000313" key="2">
    <source>
        <dbReference type="Proteomes" id="UP000191901"/>
    </source>
</evidence>
<dbReference type="KEGG" id="hhg:XM38_006790"/>
<proteinExistence type="predicted"/>
<organism evidence="1 2">
    <name type="scientific">Halomicronema hongdechloris C2206</name>
    <dbReference type="NCBI Taxonomy" id="1641165"/>
    <lineage>
        <taxon>Bacteria</taxon>
        <taxon>Bacillati</taxon>
        <taxon>Cyanobacteriota</taxon>
        <taxon>Cyanophyceae</taxon>
        <taxon>Nodosilineales</taxon>
        <taxon>Nodosilineaceae</taxon>
        <taxon>Halomicronema</taxon>
    </lineage>
</organism>
<reference evidence="1 2" key="1">
    <citation type="journal article" date="2016" name="Biochim. Biophys. Acta">
        <title>Characterization of red-shifted phycobilisomes isolated from the chlorophyll f-containing cyanobacterium Halomicronema hongdechloris.</title>
        <authorList>
            <person name="Li Y."/>
            <person name="Lin Y."/>
            <person name="Garvey C.J."/>
            <person name="Birch D."/>
            <person name="Corkery R.W."/>
            <person name="Loughlin P.C."/>
            <person name="Scheer H."/>
            <person name="Willows R.D."/>
            <person name="Chen M."/>
        </authorList>
    </citation>
    <scope>NUCLEOTIDE SEQUENCE [LARGE SCALE GENOMIC DNA]</scope>
    <source>
        <strain evidence="1 2">C2206</strain>
    </source>
</reference>
<sequence length="116" mass="13440">MAGLYNLIRKIHQQPGLYVGTPSISNLYMFLCGYAFSRQEQGLEITAEEKEFEKFQTWIQQRFKISATVSWAQIILLHAADERSGFELFFELFSEFLAQHQDSENQQSIGQDRVVA</sequence>
<keyword evidence="2" id="KW-1185">Reference proteome</keyword>
<dbReference type="STRING" id="1641165.XM38_11195"/>
<dbReference type="EMBL" id="CP021983">
    <property type="protein sequence ID" value="ASC69750.1"/>
    <property type="molecule type" value="Genomic_DNA"/>
</dbReference>